<dbReference type="EMBL" id="AZHD01000002">
    <property type="protein sequence ID" value="OAA66962.1"/>
    <property type="molecule type" value="Genomic_DNA"/>
</dbReference>
<organism evidence="10 11">
    <name type="scientific">Niveomyces insectorum RCEF 264</name>
    <dbReference type="NCBI Taxonomy" id="1081102"/>
    <lineage>
        <taxon>Eukaryota</taxon>
        <taxon>Fungi</taxon>
        <taxon>Dikarya</taxon>
        <taxon>Ascomycota</taxon>
        <taxon>Pezizomycotina</taxon>
        <taxon>Sordariomycetes</taxon>
        <taxon>Hypocreomycetidae</taxon>
        <taxon>Hypocreales</taxon>
        <taxon>Cordycipitaceae</taxon>
        <taxon>Niveomyces</taxon>
    </lineage>
</organism>
<sequence length="371" mass="39328">MSLKALDELQWSDPAAAEAMQGIHSNSVLFYFMLSPYFDKTSNNNTVYNQALHNASMFPVLETRERFEDFLRSMSGVEYVVHQAPAEMAPGTGTGVWVLRKQLRRKRNDGQPDDLTVYADYFVVGYNIYQAPALADVLSARITSMAVALSKAFPAMANLQTWSPARGHVYETADKKAGDDDLVEDEEEDEDEDEDEDDDEENGEDHEKNRGDAMAVDRPVQAAARSTPTAVTRYDTSARSTPFGTGDALDPRLAEESYAIHLSYGGEYMDEQVISGRPGEFHISFGGGGGKTTATAAQGSSMDTTGNASGKAPRDGSSAGGGGKDGKEGKDGSGGGGGKTGGGGKVGSGGTASAAPAKPKRRKSKVVPSAP</sequence>
<dbReference type="InterPro" id="IPR038566">
    <property type="entry name" value="Mediator_Med6_sf"/>
</dbReference>
<dbReference type="PANTHER" id="PTHR13104">
    <property type="entry name" value="MED-6-RELATED"/>
    <property type="match status" value="1"/>
</dbReference>
<comment type="similarity">
    <text evidence="2 8">Belongs to the Mediator complex subunit 6 family.</text>
</comment>
<evidence type="ECO:0000256" key="8">
    <source>
        <dbReference type="RuleBase" id="RU364143"/>
    </source>
</evidence>
<evidence type="ECO:0000256" key="6">
    <source>
        <dbReference type="ARBA" id="ARBA00023242"/>
    </source>
</evidence>
<reference evidence="10 11" key="1">
    <citation type="journal article" date="2016" name="Genome Biol. Evol.">
        <title>Divergent and convergent evolution of fungal pathogenicity.</title>
        <authorList>
            <person name="Shang Y."/>
            <person name="Xiao G."/>
            <person name="Zheng P."/>
            <person name="Cen K."/>
            <person name="Zhan S."/>
            <person name="Wang C."/>
        </authorList>
    </citation>
    <scope>NUCLEOTIDE SEQUENCE [LARGE SCALE GENOMIC DNA]</scope>
    <source>
        <strain evidence="10 11">RCEF 264</strain>
    </source>
</reference>
<evidence type="ECO:0000256" key="9">
    <source>
        <dbReference type="SAM" id="MobiDB-lite"/>
    </source>
</evidence>
<comment type="subunit">
    <text evidence="8">Component of the Mediator complex.</text>
</comment>
<evidence type="ECO:0000256" key="2">
    <source>
        <dbReference type="ARBA" id="ARBA00007526"/>
    </source>
</evidence>
<feature type="compositionally biased region" description="Acidic residues" evidence="9">
    <location>
        <begin position="180"/>
        <end position="204"/>
    </location>
</feature>
<comment type="function">
    <text evidence="8">Component of the Mediator complex, a coactivator involved in the regulated transcription of nearly all RNA polymerase II-dependent genes. Mediator functions as a bridge to convey information from gene-specific regulatory proteins to the basal RNA polymerase II transcription machinery. Mediator is recruited to promoters by direct interactions with regulatory proteins and serves as a scaffold for the assembly of a functional preinitiation complex with RNA polymerase II and the general transcription factors.</text>
</comment>
<evidence type="ECO:0000313" key="10">
    <source>
        <dbReference type="EMBL" id="OAA66962.1"/>
    </source>
</evidence>
<keyword evidence="11" id="KW-1185">Reference proteome</keyword>
<feature type="region of interest" description="Disordered" evidence="9">
    <location>
        <begin position="171"/>
        <end position="249"/>
    </location>
</feature>
<dbReference type="Pfam" id="PF04934">
    <property type="entry name" value="Med6"/>
    <property type="match status" value="1"/>
</dbReference>
<gene>
    <name evidence="8" type="primary">MED6</name>
    <name evidence="10" type="ORF">SPI_01538</name>
</gene>
<evidence type="ECO:0000256" key="4">
    <source>
        <dbReference type="ARBA" id="ARBA00023015"/>
    </source>
</evidence>
<feature type="compositionally biased region" description="Gly residues" evidence="9">
    <location>
        <begin position="332"/>
        <end position="350"/>
    </location>
</feature>
<dbReference type="Gene3D" id="3.10.450.580">
    <property type="entry name" value="Mediator complex, subunit Med6"/>
    <property type="match status" value="1"/>
</dbReference>
<evidence type="ECO:0000256" key="7">
    <source>
        <dbReference type="ARBA" id="ARBA00031259"/>
    </source>
</evidence>
<dbReference type="GO" id="GO:0016592">
    <property type="term" value="C:mediator complex"/>
    <property type="evidence" value="ECO:0007669"/>
    <property type="project" value="InterPro"/>
</dbReference>
<evidence type="ECO:0000313" key="11">
    <source>
        <dbReference type="Proteomes" id="UP000076874"/>
    </source>
</evidence>
<keyword evidence="8" id="KW-0010">Activator</keyword>
<dbReference type="InterPro" id="IPR007018">
    <property type="entry name" value="Mediator_Med6"/>
</dbReference>
<comment type="caution">
    <text evidence="10">The sequence shown here is derived from an EMBL/GenBank/DDBJ whole genome shotgun (WGS) entry which is preliminary data.</text>
</comment>
<proteinExistence type="inferred from homology"/>
<evidence type="ECO:0000256" key="1">
    <source>
        <dbReference type="ARBA" id="ARBA00004123"/>
    </source>
</evidence>
<evidence type="ECO:0000256" key="3">
    <source>
        <dbReference type="ARBA" id="ARBA00020634"/>
    </source>
</evidence>
<comment type="subcellular location">
    <subcellularLocation>
        <location evidence="1 8">Nucleus</location>
    </subcellularLocation>
</comment>
<name>A0A162JCJ6_9HYPO</name>
<keyword evidence="4 8" id="KW-0805">Transcription regulation</keyword>
<evidence type="ECO:0000256" key="5">
    <source>
        <dbReference type="ARBA" id="ARBA00023163"/>
    </source>
</evidence>
<feature type="region of interest" description="Disordered" evidence="9">
    <location>
        <begin position="285"/>
        <end position="371"/>
    </location>
</feature>
<protein>
    <recommendedName>
        <fullName evidence="3 8">Mediator of RNA polymerase II transcription subunit 6</fullName>
    </recommendedName>
    <alternativeName>
        <fullName evidence="7 8">Mediator complex subunit 6</fullName>
    </alternativeName>
</protein>
<accession>A0A162JCJ6</accession>
<dbReference type="Proteomes" id="UP000076874">
    <property type="component" value="Unassembled WGS sequence"/>
</dbReference>
<dbReference type="OrthoDB" id="344220at2759"/>
<dbReference type="STRING" id="1081102.A0A162JCJ6"/>
<keyword evidence="5 8" id="KW-0804">Transcription</keyword>
<dbReference type="GO" id="GO:0006357">
    <property type="term" value="P:regulation of transcription by RNA polymerase II"/>
    <property type="evidence" value="ECO:0007669"/>
    <property type="project" value="InterPro"/>
</dbReference>
<dbReference type="GO" id="GO:0003712">
    <property type="term" value="F:transcription coregulator activity"/>
    <property type="evidence" value="ECO:0007669"/>
    <property type="project" value="InterPro"/>
</dbReference>
<feature type="compositionally biased region" description="Polar residues" evidence="9">
    <location>
        <begin position="224"/>
        <end position="243"/>
    </location>
</feature>
<dbReference type="AlphaFoldDB" id="A0A162JCJ6"/>
<keyword evidence="6 8" id="KW-0539">Nucleus</keyword>